<reference evidence="4 5" key="2">
    <citation type="journal article" date="2012" name="PLoS Pathog.">
        <title>Diverse lifestyles and strategies of plant pathogenesis encoded in the genomes of eighteen Dothideomycetes fungi.</title>
        <authorList>
            <person name="Ohm R.A."/>
            <person name="Feau N."/>
            <person name="Henrissat B."/>
            <person name="Schoch C.L."/>
            <person name="Horwitz B.A."/>
            <person name="Barry K.W."/>
            <person name="Condon B.J."/>
            <person name="Copeland A.C."/>
            <person name="Dhillon B."/>
            <person name="Glaser F."/>
            <person name="Hesse C.N."/>
            <person name="Kosti I."/>
            <person name="LaButti K."/>
            <person name="Lindquist E.A."/>
            <person name="Lucas S."/>
            <person name="Salamov A.A."/>
            <person name="Bradshaw R.E."/>
            <person name="Ciuffetti L."/>
            <person name="Hamelin R.C."/>
            <person name="Kema G.H.J."/>
            <person name="Lawrence C."/>
            <person name="Scott J.A."/>
            <person name="Spatafora J.W."/>
            <person name="Turgeon B.G."/>
            <person name="de Wit P.J.G.M."/>
            <person name="Zhong S."/>
            <person name="Goodwin S.B."/>
            <person name="Grigoriev I.V."/>
        </authorList>
    </citation>
    <scope>NUCLEOTIDE SEQUENCE [LARGE SCALE GENOMIC DNA]</scope>
    <source>
        <strain evidence="5">NZE10 / CBS 128990</strain>
    </source>
</reference>
<dbReference type="Proteomes" id="UP000016933">
    <property type="component" value="Unassembled WGS sequence"/>
</dbReference>
<evidence type="ECO:0000256" key="2">
    <source>
        <dbReference type="ARBA" id="ARBA00073854"/>
    </source>
</evidence>
<dbReference type="PROSITE" id="PS50250">
    <property type="entry name" value="PCI"/>
    <property type="match status" value="1"/>
</dbReference>
<dbReference type="Gene3D" id="1.10.10.10">
    <property type="entry name" value="Winged helix-like DNA-binding domain superfamily/Winged helix DNA-binding domain"/>
    <property type="match status" value="1"/>
</dbReference>
<evidence type="ECO:0000313" key="5">
    <source>
        <dbReference type="Proteomes" id="UP000016933"/>
    </source>
</evidence>
<reference evidence="5" key="1">
    <citation type="journal article" date="2012" name="PLoS Genet.">
        <title>The genomes of the fungal plant pathogens Cladosporium fulvum and Dothistroma septosporum reveal adaptation to different hosts and lifestyles but also signatures of common ancestry.</title>
        <authorList>
            <person name="de Wit P.J.G.M."/>
            <person name="van der Burgt A."/>
            <person name="Oekmen B."/>
            <person name="Stergiopoulos I."/>
            <person name="Abd-Elsalam K.A."/>
            <person name="Aerts A.L."/>
            <person name="Bahkali A.H."/>
            <person name="Beenen H.G."/>
            <person name="Chettri P."/>
            <person name="Cox M.P."/>
            <person name="Datema E."/>
            <person name="de Vries R.P."/>
            <person name="Dhillon B."/>
            <person name="Ganley A.R."/>
            <person name="Griffiths S.A."/>
            <person name="Guo Y."/>
            <person name="Hamelin R.C."/>
            <person name="Henrissat B."/>
            <person name="Kabir M.S."/>
            <person name="Jashni M.K."/>
            <person name="Kema G."/>
            <person name="Klaubauf S."/>
            <person name="Lapidus A."/>
            <person name="Levasseur A."/>
            <person name="Lindquist E."/>
            <person name="Mehrabi R."/>
            <person name="Ohm R.A."/>
            <person name="Owen T.J."/>
            <person name="Salamov A."/>
            <person name="Schwelm A."/>
            <person name="Schijlen E."/>
            <person name="Sun H."/>
            <person name="van den Burg H.A."/>
            <person name="van Ham R.C.H.J."/>
            <person name="Zhang S."/>
            <person name="Goodwin S.B."/>
            <person name="Grigoriev I.V."/>
            <person name="Collemare J."/>
            <person name="Bradshaw R.E."/>
        </authorList>
    </citation>
    <scope>NUCLEOTIDE SEQUENCE [LARGE SCALE GENOMIC DNA]</scope>
    <source>
        <strain evidence="5">NZE10 / CBS 128990</strain>
    </source>
</reference>
<dbReference type="GO" id="GO:0003723">
    <property type="term" value="F:RNA binding"/>
    <property type="evidence" value="ECO:0007669"/>
    <property type="project" value="InterPro"/>
</dbReference>
<dbReference type="InterPro" id="IPR000717">
    <property type="entry name" value="PCI_dom"/>
</dbReference>
<proteinExistence type="inferred from homology"/>
<dbReference type="PANTHER" id="PTHR12732">
    <property type="entry name" value="UNCHARACTERIZED PROTEASOME COMPONENT REGION PCI-CONTAINING"/>
    <property type="match status" value="1"/>
</dbReference>
<dbReference type="GO" id="GO:0003690">
    <property type="term" value="F:double-stranded DNA binding"/>
    <property type="evidence" value="ECO:0007669"/>
    <property type="project" value="InterPro"/>
</dbReference>
<dbReference type="OMA" id="INRMFTL"/>
<dbReference type="InterPro" id="IPR036388">
    <property type="entry name" value="WH-like_DNA-bd_sf"/>
</dbReference>
<dbReference type="OrthoDB" id="10252687at2759"/>
<feature type="domain" description="PCI" evidence="3">
    <location>
        <begin position="257"/>
        <end position="462"/>
    </location>
</feature>
<dbReference type="eggNOG" id="KOG2688">
    <property type="taxonomic scope" value="Eukaryota"/>
</dbReference>
<accession>N1PUR3</accession>
<protein>
    <recommendedName>
        <fullName evidence="2">Protein CSN12 homolog</fullName>
    </recommendedName>
</protein>
<name>N1PUR3_DOTSN</name>
<organism evidence="4 5">
    <name type="scientific">Dothistroma septosporum (strain NZE10 / CBS 128990)</name>
    <name type="common">Red band needle blight fungus</name>
    <name type="synonym">Mycosphaerella pini</name>
    <dbReference type="NCBI Taxonomy" id="675120"/>
    <lineage>
        <taxon>Eukaryota</taxon>
        <taxon>Fungi</taxon>
        <taxon>Dikarya</taxon>
        <taxon>Ascomycota</taxon>
        <taxon>Pezizomycotina</taxon>
        <taxon>Dothideomycetes</taxon>
        <taxon>Dothideomycetidae</taxon>
        <taxon>Mycosphaerellales</taxon>
        <taxon>Mycosphaerellaceae</taxon>
        <taxon>Dothistroma</taxon>
    </lineage>
</organism>
<dbReference type="HOGENOM" id="CLU_031567_1_0_1"/>
<dbReference type="FunFam" id="1.10.10.10:FF:000366">
    <property type="entry name" value="COP9 signalosome complex subunit"/>
    <property type="match status" value="1"/>
</dbReference>
<gene>
    <name evidence="4" type="ORF">DOTSEDRAFT_168415</name>
</gene>
<evidence type="ECO:0000313" key="4">
    <source>
        <dbReference type="EMBL" id="EME46100.1"/>
    </source>
</evidence>
<evidence type="ECO:0000259" key="3">
    <source>
        <dbReference type="PROSITE" id="PS50250"/>
    </source>
</evidence>
<sequence>MEQSALLFDDFATAHADGNGWMIATTISPQPPKHDPGRLYKFRNINPGSIRTDLQYKLQYNPVLRIDKKEASAWLEVFVIYHRFVGSLLHAEEAQTAGRVNDANWIKVYDDWKEVVNTLYRGYTGNSFAAWTIPCLYVAGRYLRVFAINADEELARKRDRGFAFGGVLDEEAFDASSKNDKLEDAGRQINRVFALCLGDRAPLEDSRKWALYYIAVLLFKTHFRLNHISLSKNILKSIYAGGNDMPPFDNYPKSHQVAFKYYVGVIHFLEEDYAAAEEHLTAAYRMCHATASPKNIRLILTYLIPTKLLTSQKLPPRAMLSQDTELTRLFQPVCDAIRKGDLKTFTEALESGEDDFVKRRIYLTLERGRDIVLRNIFRKVFLAAGYEPPKEGGAGSPVRRTRVAIDEFAAALQLSGAEVSDGNGGTDTDEVECLIANTIYKGLMKGYIAREARKVVLSKGGAFPGTGV</sequence>
<dbReference type="PANTHER" id="PTHR12732:SF0">
    <property type="entry name" value="PCI DOMAIN-CONTAINING PROTEIN 2"/>
    <property type="match status" value="1"/>
</dbReference>
<dbReference type="Pfam" id="PF01399">
    <property type="entry name" value="PCI"/>
    <property type="match status" value="1"/>
</dbReference>
<dbReference type="AlphaFoldDB" id="N1PUR3"/>
<evidence type="ECO:0000256" key="1">
    <source>
        <dbReference type="ARBA" id="ARBA00025771"/>
    </source>
</evidence>
<comment type="similarity">
    <text evidence="1">Belongs to the CSN12 family.</text>
</comment>
<dbReference type="InterPro" id="IPR045114">
    <property type="entry name" value="Csn12-like"/>
</dbReference>
<dbReference type="SMART" id="SM00753">
    <property type="entry name" value="PAM"/>
    <property type="match status" value="1"/>
</dbReference>
<keyword evidence="5" id="KW-1185">Reference proteome</keyword>
<dbReference type="EMBL" id="KB446537">
    <property type="protein sequence ID" value="EME46100.1"/>
    <property type="molecule type" value="Genomic_DNA"/>
</dbReference>
<dbReference type="STRING" id="675120.N1PUR3"/>